<organism evidence="1">
    <name type="scientific">Mesotoga infera</name>
    <dbReference type="NCBI Taxonomy" id="1236046"/>
    <lineage>
        <taxon>Bacteria</taxon>
        <taxon>Thermotogati</taxon>
        <taxon>Thermotogota</taxon>
        <taxon>Thermotogae</taxon>
        <taxon>Kosmotogales</taxon>
        <taxon>Kosmotogaceae</taxon>
        <taxon>Mesotoga</taxon>
    </lineage>
</organism>
<dbReference type="EMBL" id="DSBT01000193">
    <property type="protein sequence ID" value="HDP77939.1"/>
    <property type="molecule type" value="Genomic_DNA"/>
</dbReference>
<dbReference type="AlphaFoldDB" id="A0A7C1GR54"/>
<gene>
    <name evidence="1" type="ORF">ENN47_07120</name>
</gene>
<accession>A0A7C1GR54</accession>
<sequence length="357" mass="39450">MKRFMITSESELPKEPSDTAFVILDVTDPRNISFVDRIRTLGTTISFASHNGLLFCSEIGSLEVFDVSSLPEISRVSIFEGNHPGNTTLYEVSERRLYLSSYQQGISVIDVKDPISPTLLGSCDCDISVEPTATVGAYGISQIEKKGSFVYGVAMDYFMDEEREALYVYDVNDAKSIRKAARLSTTPVRGHGMAIDGNHLFAVGAFGVLSIDISSPEEPLTIGELLLEGRFGVFARNYRNRLLLSGRILESSNEESPSRDYTKRTSTPILSSDRKQNGFFQVIDTSNLVHPRLIKETRIDTGEGFGFTVYKDTAYLACSHGVATVDVRDVNNPTVLAFFDELDQTKEYIGVAIIEVA</sequence>
<dbReference type="InterPro" id="IPR013211">
    <property type="entry name" value="LVIVD"/>
</dbReference>
<comment type="caution">
    <text evidence="1">The sequence shown here is derived from an EMBL/GenBank/DDBJ whole genome shotgun (WGS) entry which is preliminary data.</text>
</comment>
<proteinExistence type="predicted"/>
<dbReference type="Pfam" id="PF08309">
    <property type="entry name" value="LVIVD"/>
    <property type="match status" value="1"/>
</dbReference>
<evidence type="ECO:0000313" key="1">
    <source>
        <dbReference type="EMBL" id="HDP77939.1"/>
    </source>
</evidence>
<reference evidence="1" key="1">
    <citation type="journal article" date="2020" name="mSystems">
        <title>Genome- and Community-Level Interaction Insights into Carbon Utilization and Element Cycling Functions of Hydrothermarchaeota in Hydrothermal Sediment.</title>
        <authorList>
            <person name="Zhou Z."/>
            <person name="Liu Y."/>
            <person name="Xu W."/>
            <person name="Pan J."/>
            <person name="Luo Z.H."/>
            <person name="Li M."/>
        </authorList>
    </citation>
    <scope>NUCLEOTIDE SEQUENCE [LARGE SCALE GENOMIC DNA]</scope>
    <source>
        <strain evidence="1">SpSt-1179</strain>
    </source>
</reference>
<dbReference type="SUPFAM" id="SSF69322">
    <property type="entry name" value="Tricorn protease domain 2"/>
    <property type="match status" value="1"/>
</dbReference>
<dbReference type="Proteomes" id="UP000886198">
    <property type="component" value="Unassembled WGS sequence"/>
</dbReference>
<name>A0A7C1GR54_9BACT</name>
<protein>
    <submittedName>
        <fullName evidence="1">Uncharacterized protein</fullName>
    </submittedName>
</protein>